<dbReference type="AlphaFoldDB" id="M0K274"/>
<dbReference type="PANTHER" id="PTHR43667:SF2">
    <property type="entry name" value="FATTY ACID C-METHYL TRANSFERASE"/>
    <property type="match status" value="1"/>
</dbReference>
<gene>
    <name evidence="2" type="ORF">C435_15372</name>
</gene>
<dbReference type="CDD" id="cd02440">
    <property type="entry name" value="AdoMet_MTases"/>
    <property type="match status" value="1"/>
</dbReference>
<keyword evidence="3" id="KW-1185">Reference proteome</keyword>
<keyword evidence="2" id="KW-0808">Transferase</keyword>
<dbReference type="SUPFAM" id="SSF53335">
    <property type="entry name" value="S-adenosyl-L-methionine-dependent methyltransferases"/>
    <property type="match status" value="1"/>
</dbReference>
<dbReference type="PANTHER" id="PTHR43667">
    <property type="entry name" value="CYCLOPROPANE-FATTY-ACYL-PHOSPHOLIPID SYNTHASE"/>
    <property type="match status" value="1"/>
</dbReference>
<protein>
    <submittedName>
        <fullName evidence="2">Type 11 methyltransferase</fullName>
    </submittedName>
</protein>
<comment type="caution">
    <text evidence="2">The sequence shown here is derived from an EMBL/GenBank/DDBJ whole genome shotgun (WGS) entry which is preliminary data.</text>
</comment>
<dbReference type="InterPro" id="IPR029063">
    <property type="entry name" value="SAM-dependent_MTases_sf"/>
</dbReference>
<organism evidence="2 3">
    <name type="scientific">Haloarcula marismortui ATCC 33799</name>
    <dbReference type="NCBI Taxonomy" id="662475"/>
    <lineage>
        <taxon>Archaea</taxon>
        <taxon>Methanobacteriati</taxon>
        <taxon>Methanobacteriota</taxon>
        <taxon>Stenosarchaea group</taxon>
        <taxon>Halobacteria</taxon>
        <taxon>Halobacteriales</taxon>
        <taxon>Haloarculaceae</taxon>
        <taxon>Haloarcula</taxon>
    </lineage>
</organism>
<sequence length="229" mass="25215">MGFPKSASNWHWDREYARHTAIPSSGRDNPSKALIAAQSQLDYESVDVAVDIGCGNGRNAVYLAEKGINVIAIDFSTEAVARTRERIAQSSVSGSVEVLLADITHGCPITADSIDLVIDSYFSCHLIEENVLQNYFDEVRRILSPDGQLYWSGLGVEDEYYQSISNSHPAENVIVDPLNDIPKKLYDSADLDVQLPVAKVPSLTMELLFEDDVAGNSYKRSIISAVFNN</sequence>
<dbReference type="GO" id="GO:0032259">
    <property type="term" value="P:methylation"/>
    <property type="evidence" value="ECO:0007669"/>
    <property type="project" value="UniProtKB-KW"/>
</dbReference>
<reference evidence="2 3" key="1">
    <citation type="journal article" date="2014" name="PLoS Genet.">
        <title>Phylogenetically driven sequencing of extremely halophilic archaea reveals strategies for static and dynamic osmo-response.</title>
        <authorList>
            <person name="Becker E.A."/>
            <person name="Seitzer P.M."/>
            <person name="Tritt A."/>
            <person name="Larsen D."/>
            <person name="Krusor M."/>
            <person name="Yao A.I."/>
            <person name="Wu D."/>
            <person name="Madern D."/>
            <person name="Eisen J.A."/>
            <person name="Darling A.E."/>
            <person name="Facciotti M.T."/>
        </authorList>
    </citation>
    <scope>NUCLEOTIDE SEQUENCE [LARGE SCALE GENOMIC DNA]</scope>
    <source>
        <strain evidence="2 3">ATCC 33799</strain>
    </source>
</reference>
<dbReference type="InterPro" id="IPR041698">
    <property type="entry name" value="Methyltransf_25"/>
</dbReference>
<dbReference type="EMBL" id="AOLS01000072">
    <property type="protein sequence ID" value="EMA14893.1"/>
    <property type="molecule type" value="Genomic_DNA"/>
</dbReference>
<proteinExistence type="predicted"/>
<evidence type="ECO:0000313" key="3">
    <source>
        <dbReference type="Proteomes" id="UP000011687"/>
    </source>
</evidence>
<accession>M0K274</accession>
<dbReference type="Proteomes" id="UP000011687">
    <property type="component" value="Unassembled WGS sequence"/>
</dbReference>
<dbReference type="Pfam" id="PF13649">
    <property type="entry name" value="Methyltransf_25"/>
    <property type="match status" value="1"/>
</dbReference>
<dbReference type="InterPro" id="IPR050723">
    <property type="entry name" value="CFA/CMAS"/>
</dbReference>
<feature type="domain" description="Methyltransferase" evidence="1">
    <location>
        <begin position="50"/>
        <end position="147"/>
    </location>
</feature>
<evidence type="ECO:0000259" key="1">
    <source>
        <dbReference type="Pfam" id="PF13649"/>
    </source>
</evidence>
<dbReference type="GO" id="GO:0008168">
    <property type="term" value="F:methyltransferase activity"/>
    <property type="evidence" value="ECO:0007669"/>
    <property type="project" value="UniProtKB-KW"/>
</dbReference>
<name>M0K274_9EURY</name>
<evidence type="ECO:0000313" key="2">
    <source>
        <dbReference type="EMBL" id="EMA14893.1"/>
    </source>
</evidence>
<dbReference type="Gene3D" id="3.40.50.150">
    <property type="entry name" value="Vaccinia Virus protein VP39"/>
    <property type="match status" value="1"/>
</dbReference>
<keyword evidence="2" id="KW-0489">Methyltransferase</keyword>